<dbReference type="STRING" id="157652.A0A371EHZ5"/>
<dbReference type="InterPro" id="IPR024969">
    <property type="entry name" value="EIF3F/CSN6-like_C"/>
</dbReference>
<dbReference type="AlphaFoldDB" id="A0A371EHZ5"/>
<gene>
    <name evidence="2" type="primary">RPN8B</name>
    <name evidence="2" type="ORF">CR513_55640</name>
</gene>
<keyword evidence="3" id="KW-1185">Reference proteome</keyword>
<dbReference type="Pfam" id="PF13012">
    <property type="entry name" value="MitMem_reg"/>
    <property type="match status" value="1"/>
</dbReference>
<dbReference type="EMBL" id="QJKJ01013780">
    <property type="protein sequence ID" value="RDX65683.1"/>
    <property type="molecule type" value="Genomic_DNA"/>
</dbReference>
<evidence type="ECO:0000313" key="2">
    <source>
        <dbReference type="EMBL" id="RDX65683.1"/>
    </source>
</evidence>
<dbReference type="GO" id="GO:0000502">
    <property type="term" value="C:proteasome complex"/>
    <property type="evidence" value="ECO:0007669"/>
    <property type="project" value="UniProtKB-KW"/>
</dbReference>
<name>A0A371EHZ5_MUCPR</name>
<comment type="caution">
    <text evidence="2">The sequence shown here is derived from an EMBL/GenBank/DDBJ whole genome shotgun (WGS) entry which is preliminary data.</text>
</comment>
<proteinExistence type="predicted"/>
<feature type="non-terminal residue" evidence="2">
    <location>
        <position position="1"/>
    </location>
</feature>
<dbReference type="Proteomes" id="UP000257109">
    <property type="component" value="Unassembled WGS sequence"/>
</dbReference>
<protein>
    <submittedName>
        <fullName evidence="2">26S proteasome non-ATPase regulatory subunit 7-like B</fullName>
    </submittedName>
</protein>
<accession>A0A371EHZ5</accession>
<sequence>MRSYLDRVIDGKLPVNHEILYHLQLLPNLNVADLIKAFAGLECELIENEYTMLITYLSSLITNRTDCSKSASIITPSMTWTRISLFLTSTTSDRILLTTSIPSMSFETYKGNPDKES</sequence>
<evidence type="ECO:0000313" key="3">
    <source>
        <dbReference type="Proteomes" id="UP000257109"/>
    </source>
</evidence>
<evidence type="ECO:0000259" key="1">
    <source>
        <dbReference type="Pfam" id="PF13012"/>
    </source>
</evidence>
<reference evidence="2" key="1">
    <citation type="submission" date="2018-05" db="EMBL/GenBank/DDBJ databases">
        <title>Draft genome of Mucuna pruriens seed.</title>
        <authorList>
            <person name="Nnadi N.E."/>
            <person name="Vos R."/>
            <person name="Hasami M.H."/>
            <person name="Devisetty U.K."/>
            <person name="Aguiy J.C."/>
        </authorList>
    </citation>
    <scope>NUCLEOTIDE SEQUENCE [LARGE SCALE GENOMIC DNA]</scope>
    <source>
        <strain evidence="2">JCA_2017</strain>
    </source>
</reference>
<organism evidence="2 3">
    <name type="scientific">Mucuna pruriens</name>
    <name type="common">Velvet bean</name>
    <name type="synonym">Dolichos pruriens</name>
    <dbReference type="NCBI Taxonomy" id="157652"/>
    <lineage>
        <taxon>Eukaryota</taxon>
        <taxon>Viridiplantae</taxon>
        <taxon>Streptophyta</taxon>
        <taxon>Embryophyta</taxon>
        <taxon>Tracheophyta</taxon>
        <taxon>Spermatophyta</taxon>
        <taxon>Magnoliopsida</taxon>
        <taxon>eudicotyledons</taxon>
        <taxon>Gunneridae</taxon>
        <taxon>Pentapetalae</taxon>
        <taxon>rosids</taxon>
        <taxon>fabids</taxon>
        <taxon>Fabales</taxon>
        <taxon>Fabaceae</taxon>
        <taxon>Papilionoideae</taxon>
        <taxon>50 kb inversion clade</taxon>
        <taxon>NPAAA clade</taxon>
        <taxon>indigoferoid/millettioid clade</taxon>
        <taxon>Phaseoleae</taxon>
        <taxon>Mucuna</taxon>
    </lineage>
</organism>
<feature type="domain" description="EIF3F/CSN6-like C-terminal" evidence="1">
    <location>
        <begin position="2"/>
        <end position="62"/>
    </location>
</feature>